<dbReference type="InterPro" id="IPR037523">
    <property type="entry name" value="VOC_core"/>
</dbReference>
<dbReference type="PANTHER" id="PTHR33993">
    <property type="entry name" value="GLYOXALASE-RELATED"/>
    <property type="match status" value="1"/>
</dbReference>
<comment type="caution">
    <text evidence="2">The sequence shown here is derived from an EMBL/GenBank/DDBJ whole genome shotgun (WGS) entry which is preliminary data.</text>
</comment>
<evidence type="ECO:0000313" key="3">
    <source>
        <dbReference type="Proteomes" id="UP000295238"/>
    </source>
</evidence>
<dbReference type="Pfam" id="PF00903">
    <property type="entry name" value="Glyoxalase"/>
    <property type="match status" value="2"/>
</dbReference>
<dbReference type="Proteomes" id="UP000295238">
    <property type="component" value="Unassembled WGS sequence"/>
</dbReference>
<dbReference type="Gene3D" id="3.10.180.10">
    <property type="entry name" value="2,3-Dihydroxybiphenyl 1,2-Dioxygenase, domain 1"/>
    <property type="match status" value="2"/>
</dbReference>
<sequence length="274" mass="29869">MLQTATGSQTEVDNEIHGKFIWCELMTPDTRAAGEFYTAVIGWNVRELKMDGMPSYFLFEMGEGENCPGIGGMMSFPPELEGQVPPNWTGYVAVDDVDESARQFTSLGGSVRRPPEDIPGIGRFAVVADPHGAVICIMTPLPPENPPQQLPPEAPGNVGWYELYAGDCEEAFRFYAQVFGWTLDHDMDMGPMGVYRIFAHRGRVIGGMMTRPSTVPLACWAYYFNVNAIDAAIDRLAAGGGTVVHGPMEVPGGSWIVQAKDPQGAFFSLVGPKR</sequence>
<dbReference type="SUPFAM" id="SSF54593">
    <property type="entry name" value="Glyoxalase/Bleomycin resistance protein/Dihydroxybiphenyl dioxygenase"/>
    <property type="match status" value="2"/>
</dbReference>
<dbReference type="InterPro" id="IPR052164">
    <property type="entry name" value="Anthracycline_SecMetBiosynth"/>
</dbReference>
<keyword evidence="3" id="KW-1185">Reference proteome</keyword>
<dbReference type="PROSITE" id="PS51819">
    <property type="entry name" value="VOC"/>
    <property type="match status" value="2"/>
</dbReference>
<dbReference type="OrthoDB" id="9793039at2"/>
<evidence type="ECO:0000259" key="1">
    <source>
        <dbReference type="PROSITE" id="PS51819"/>
    </source>
</evidence>
<proteinExistence type="predicted"/>
<evidence type="ECO:0000313" key="2">
    <source>
        <dbReference type="EMBL" id="TDK37340.1"/>
    </source>
</evidence>
<protein>
    <submittedName>
        <fullName evidence="2">VOC family protein</fullName>
    </submittedName>
</protein>
<dbReference type="RefSeq" id="WP_133316107.1">
    <property type="nucleotide sequence ID" value="NZ_SMTL01000002.1"/>
</dbReference>
<feature type="domain" description="VOC" evidence="1">
    <location>
        <begin position="19"/>
        <end position="140"/>
    </location>
</feature>
<gene>
    <name evidence="2" type="ORF">E2F50_10735</name>
</gene>
<organism evidence="2 3">
    <name type="scientific">Rhizobium deserti</name>
    <dbReference type="NCBI Taxonomy" id="2547961"/>
    <lineage>
        <taxon>Bacteria</taxon>
        <taxon>Pseudomonadati</taxon>
        <taxon>Pseudomonadota</taxon>
        <taxon>Alphaproteobacteria</taxon>
        <taxon>Hyphomicrobiales</taxon>
        <taxon>Rhizobiaceae</taxon>
        <taxon>Rhizobium/Agrobacterium group</taxon>
        <taxon>Rhizobium</taxon>
    </lineage>
</organism>
<feature type="domain" description="VOC" evidence="1">
    <location>
        <begin position="157"/>
        <end position="272"/>
    </location>
</feature>
<reference evidence="2 3" key="1">
    <citation type="submission" date="2019-03" db="EMBL/GenBank/DDBJ databases">
        <title>Rhizobium sp. nov., an bacterium isolated from biocrust in Mu Us Desert.</title>
        <authorList>
            <person name="Lixiong L."/>
        </authorList>
    </citation>
    <scope>NUCLEOTIDE SEQUENCE [LARGE SCALE GENOMIC DNA]</scope>
    <source>
        <strain evidence="2 3">SPY-1</strain>
    </source>
</reference>
<dbReference type="InterPro" id="IPR004360">
    <property type="entry name" value="Glyas_Fos-R_dOase_dom"/>
</dbReference>
<name>A0A4R5UKD6_9HYPH</name>
<dbReference type="EMBL" id="SMTL01000002">
    <property type="protein sequence ID" value="TDK37340.1"/>
    <property type="molecule type" value="Genomic_DNA"/>
</dbReference>
<accession>A0A4R5UKD6</accession>
<dbReference type="AlphaFoldDB" id="A0A4R5UKD6"/>
<dbReference type="CDD" id="cd07247">
    <property type="entry name" value="SgaA_N_like"/>
    <property type="match status" value="2"/>
</dbReference>
<dbReference type="InterPro" id="IPR029068">
    <property type="entry name" value="Glyas_Bleomycin-R_OHBP_Dase"/>
</dbReference>
<dbReference type="PANTHER" id="PTHR33993:SF14">
    <property type="entry name" value="GB|AAF24581.1"/>
    <property type="match status" value="1"/>
</dbReference>